<name>A0A6J5ZV23_9ZZZZ</name>
<organism evidence="2">
    <name type="scientific">freshwater metagenome</name>
    <dbReference type="NCBI Taxonomy" id="449393"/>
    <lineage>
        <taxon>unclassified sequences</taxon>
        <taxon>metagenomes</taxon>
        <taxon>ecological metagenomes</taxon>
    </lineage>
</organism>
<reference evidence="2" key="1">
    <citation type="submission" date="2020-05" db="EMBL/GenBank/DDBJ databases">
        <authorList>
            <person name="Chiriac C."/>
            <person name="Salcher M."/>
            <person name="Ghai R."/>
            <person name="Kavagutti S V."/>
        </authorList>
    </citation>
    <scope>NUCLEOTIDE SEQUENCE</scope>
</reference>
<proteinExistence type="predicted"/>
<feature type="compositionally biased region" description="Basic and acidic residues" evidence="1">
    <location>
        <begin position="91"/>
        <end position="106"/>
    </location>
</feature>
<evidence type="ECO:0000256" key="1">
    <source>
        <dbReference type="SAM" id="MobiDB-lite"/>
    </source>
</evidence>
<sequence length="154" mass="17548">MALLEENAEVHERLSKVGAEQQADGSHVQVHEKDVGEHRGGDQIDDRAHAEGDRTLLHAKECTRQLVVDRHVDTESDQQDQVLACPRGRKDRLPEPVRAERSDQRPNQRRRLQRPERGLEDSTAALWILMVEEEAEERVDQAESGHDRNGKNDA</sequence>
<accession>A0A6J5ZV23</accession>
<feature type="compositionally biased region" description="Basic and acidic residues" evidence="1">
    <location>
        <begin position="138"/>
        <end position="154"/>
    </location>
</feature>
<feature type="region of interest" description="Disordered" evidence="1">
    <location>
        <begin position="135"/>
        <end position="154"/>
    </location>
</feature>
<dbReference type="EMBL" id="CAESAD010000028">
    <property type="protein sequence ID" value="CAB4345875.1"/>
    <property type="molecule type" value="Genomic_DNA"/>
</dbReference>
<feature type="region of interest" description="Disordered" evidence="1">
    <location>
        <begin position="1"/>
        <end position="52"/>
    </location>
</feature>
<gene>
    <name evidence="2" type="ORF">UFOPK3925_01683</name>
</gene>
<evidence type="ECO:0000313" key="2">
    <source>
        <dbReference type="EMBL" id="CAB4345875.1"/>
    </source>
</evidence>
<dbReference type="AlphaFoldDB" id="A0A6J5ZV23"/>
<feature type="region of interest" description="Disordered" evidence="1">
    <location>
        <begin position="70"/>
        <end position="122"/>
    </location>
</feature>
<feature type="compositionally biased region" description="Basic and acidic residues" evidence="1">
    <location>
        <begin position="29"/>
        <end position="52"/>
    </location>
</feature>
<protein>
    <submittedName>
        <fullName evidence="2">Unannotated protein</fullName>
    </submittedName>
</protein>